<dbReference type="InterPro" id="IPR036249">
    <property type="entry name" value="Thioredoxin-like_sf"/>
</dbReference>
<sequence length="253" mass="28306">MSTTTLAQSANSEEEIIFYDLMCAAPGECWAPHCWKTRMALQYKGVRFRTVWVSYPDIKSLVGHTQPGNPAPTLPVIQHGATWIADSWQILQYLEQHFPSPPLLLPGVSAQTTHFFQCYCESVLSPPVRLCILPKVPAFLDDRGREYFIRTREAALGVSLEEAGRGQTVNAIRVPLGPLAKNLSEYGPYLGGEQISYMDIILLGFLQWFDRADHAAVQTILGMFKSDAGEPVREWYERVKHLAVTRPEAEGGV</sequence>
<dbReference type="InterPro" id="IPR004045">
    <property type="entry name" value="Glutathione_S-Trfase_N"/>
</dbReference>
<dbReference type="STRING" id="1330018.A0A167J2X1"/>
<dbReference type="SUPFAM" id="SSF47616">
    <property type="entry name" value="GST C-terminal domain-like"/>
    <property type="match status" value="1"/>
</dbReference>
<reference evidence="2 3" key="1">
    <citation type="journal article" date="2016" name="Mol. Biol. Evol.">
        <title>Comparative Genomics of Early-Diverging Mushroom-Forming Fungi Provides Insights into the Origins of Lignocellulose Decay Capabilities.</title>
        <authorList>
            <person name="Nagy L.G."/>
            <person name="Riley R."/>
            <person name="Tritt A."/>
            <person name="Adam C."/>
            <person name="Daum C."/>
            <person name="Floudas D."/>
            <person name="Sun H."/>
            <person name="Yadav J.S."/>
            <person name="Pangilinan J."/>
            <person name="Larsson K.H."/>
            <person name="Matsuura K."/>
            <person name="Barry K."/>
            <person name="Labutti K."/>
            <person name="Kuo R."/>
            <person name="Ohm R.A."/>
            <person name="Bhattacharya S.S."/>
            <person name="Shirouzu T."/>
            <person name="Yoshinaga Y."/>
            <person name="Martin F.M."/>
            <person name="Grigoriev I.V."/>
            <person name="Hibbett D.S."/>
        </authorList>
    </citation>
    <scope>NUCLEOTIDE SEQUENCE [LARGE SCALE GENOMIC DNA]</scope>
    <source>
        <strain evidence="2 3">TUFC12733</strain>
    </source>
</reference>
<dbReference type="InterPro" id="IPR050983">
    <property type="entry name" value="GST_Omega/HSP26"/>
</dbReference>
<dbReference type="CDD" id="cd03038">
    <property type="entry name" value="GST_N_etherase_LigE"/>
    <property type="match status" value="1"/>
</dbReference>
<dbReference type="PROSITE" id="PS50404">
    <property type="entry name" value="GST_NTER"/>
    <property type="match status" value="1"/>
</dbReference>
<dbReference type="GO" id="GO:0005737">
    <property type="term" value="C:cytoplasm"/>
    <property type="evidence" value="ECO:0007669"/>
    <property type="project" value="TreeGrafter"/>
</dbReference>
<name>A0A167J2X1_CALVF</name>
<dbReference type="PANTHER" id="PTHR43968">
    <property type="match status" value="1"/>
</dbReference>
<protein>
    <recommendedName>
        <fullName evidence="1">GST N-terminal domain-containing protein</fullName>
    </recommendedName>
</protein>
<dbReference type="InterPro" id="IPR036282">
    <property type="entry name" value="Glutathione-S-Trfase_C_sf"/>
</dbReference>
<dbReference type="PANTHER" id="PTHR43968:SF6">
    <property type="entry name" value="GLUTATHIONE S-TRANSFERASE OMEGA"/>
    <property type="match status" value="1"/>
</dbReference>
<evidence type="ECO:0000313" key="3">
    <source>
        <dbReference type="Proteomes" id="UP000076738"/>
    </source>
</evidence>
<feature type="domain" description="GST N-terminal" evidence="1">
    <location>
        <begin position="1"/>
        <end position="102"/>
    </location>
</feature>
<dbReference type="Pfam" id="PF13409">
    <property type="entry name" value="GST_N_2"/>
    <property type="match status" value="1"/>
</dbReference>
<evidence type="ECO:0000313" key="2">
    <source>
        <dbReference type="EMBL" id="KZO93193.1"/>
    </source>
</evidence>
<evidence type="ECO:0000259" key="1">
    <source>
        <dbReference type="PROSITE" id="PS50404"/>
    </source>
</evidence>
<dbReference type="OrthoDB" id="4951845at2759"/>
<dbReference type="AlphaFoldDB" id="A0A167J2X1"/>
<dbReference type="Pfam" id="PF22041">
    <property type="entry name" value="GST_C_7"/>
    <property type="match status" value="1"/>
</dbReference>
<proteinExistence type="predicted"/>
<accession>A0A167J2X1</accession>
<gene>
    <name evidence="2" type="ORF">CALVIDRAFT_566680</name>
</gene>
<dbReference type="SUPFAM" id="SSF52833">
    <property type="entry name" value="Thioredoxin-like"/>
    <property type="match status" value="1"/>
</dbReference>
<dbReference type="Gene3D" id="1.20.1050.10">
    <property type="match status" value="1"/>
</dbReference>
<dbReference type="InterPro" id="IPR054416">
    <property type="entry name" value="GST_UstS-like_C"/>
</dbReference>
<dbReference type="EMBL" id="KV417303">
    <property type="protein sequence ID" value="KZO93193.1"/>
    <property type="molecule type" value="Genomic_DNA"/>
</dbReference>
<keyword evidence="3" id="KW-1185">Reference proteome</keyword>
<organism evidence="2 3">
    <name type="scientific">Calocera viscosa (strain TUFC12733)</name>
    <dbReference type="NCBI Taxonomy" id="1330018"/>
    <lineage>
        <taxon>Eukaryota</taxon>
        <taxon>Fungi</taxon>
        <taxon>Dikarya</taxon>
        <taxon>Basidiomycota</taxon>
        <taxon>Agaricomycotina</taxon>
        <taxon>Dacrymycetes</taxon>
        <taxon>Dacrymycetales</taxon>
        <taxon>Dacrymycetaceae</taxon>
        <taxon>Calocera</taxon>
    </lineage>
</organism>
<dbReference type="Proteomes" id="UP000076738">
    <property type="component" value="Unassembled WGS sequence"/>
</dbReference>
<dbReference type="Gene3D" id="3.40.30.10">
    <property type="entry name" value="Glutaredoxin"/>
    <property type="match status" value="1"/>
</dbReference>